<keyword evidence="2" id="KW-0489">Methyltransferase</keyword>
<dbReference type="GO" id="GO:0032259">
    <property type="term" value="P:methylation"/>
    <property type="evidence" value="ECO:0007669"/>
    <property type="project" value="UniProtKB-KW"/>
</dbReference>
<dbReference type="PANTHER" id="PTHR12843:SF5">
    <property type="entry name" value="EEF1A LYSINE METHYLTRANSFERASE 2"/>
    <property type="match status" value="1"/>
</dbReference>
<dbReference type="PANTHER" id="PTHR12843">
    <property type="entry name" value="PROTEIN-LYSINE N-METHYLTRANSFERASE METTL10"/>
    <property type="match status" value="1"/>
</dbReference>
<keyword evidence="2" id="KW-0808">Transferase</keyword>
<name>A0ABU1H4S8_9GAMM</name>
<dbReference type="InterPro" id="IPR029063">
    <property type="entry name" value="SAM-dependent_MTases_sf"/>
</dbReference>
<dbReference type="Gene3D" id="3.40.50.150">
    <property type="entry name" value="Vaccinia Virus protein VP39"/>
    <property type="match status" value="1"/>
</dbReference>
<dbReference type="InterPro" id="IPR041698">
    <property type="entry name" value="Methyltransf_25"/>
</dbReference>
<comment type="caution">
    <text evidence="2">The sequence shown here is derived from an EMBL/GenBank/DDBJ whole genome shotgun (WGS) entry which is preliminary data.</text>
</comment>
<proteinExistence type="predicted"/>
<feature type="domain" description="Methyltransferase" evidence="1">
    <location>
        <begin position="44"/>
        <end position="140"/>
    </location>
</feature>
<gene>
    <name evidence="2" type="ORF">QC823_05865</name>
</gene>
<dbReference type="EMBL" id="JARWAN010000006">
    <property type="protein sequence ID" value="MDR5898513.1"/>
    <property type="molecule type" value="Genomic_DNA"/>
</dbReference>
<dbReference type="Proteomes" id="UP001254564">
    <property type="component" value="Unassembled WGS sequence"/>
</dbReference>
<evidence type="ECO:0000313" key="2">
    <source>
        <dbReference type="EMBL" id="MDR5898513.1"/>
    </source>
</evidence>
<protein>
    <submittedName>
        <fullName evidence="2">Class I SAM-dependent methyltransferase</fullName>
        <ecNumber evidence="2">2.1.-.-</ecNumber>
    </submittedName>
</protein>
<dbReference type="SUPFAM" id="SSF53335">
    <property type="entry name" value="S-adenosyl-L-methionine-dependent methyltransferases"/>
    <property type="match status" value="1"/>
</dbReference>
<organism evidence="2 3">
    <name type="scientific">Vreelandella vilamensis</name>
    <dbReference type="NCBI Taxonomy" id="531309"/>
    <lineage>
        <taxon>Bacteria</taxon>
        <taxon>Pseudomonadati</taxon>
        <taxon>Pseudomonadota</taxon>
        <taxon>Gammaproteobacteria</taxon>
        <taxon>Oceanospirillales</taxon>
        <taxon>Halomonadaceae</taxon>
        <taxon>Vreelandella</taxon>
    </lineage>
</organism>
<dbReference type="RefSeq" id="WP_309655420.1">
    <property type="nucleotide sequence ID" value="NZ_JARWAN010000006.1"/>
</dbReference>
<dbReference type="GO" id="GO:0008168">
    <property type="term" value="F:methyltransferase activity"/>
    <property type="evidence" value="ECO:0007669"/>
    <property type="project" value="UniProtKB-KW"/>
</dbReference>
<dbReference type="CDD" id="cd02440">
    <property type="entry name" value="AdoMet_MTases"/>
    <property type="match status" value="1"/>
</dbReference>
<evidence type="ECO:0000259" key="1">
    <source>
        <dbReference type="Pfam" id="PF13649"/>
    </source>
</evidence>
<dbReference type="EC" id="2.1.-.-" evidence="2"/>
<keyword evidence="3" id="KW-1185">Reference proteome</keyword>
<accession>A0ABU1H4S8</accession>
<evidence type="ECO:0000313" key="3">
    <source>
        <dbReference type="Proteomes" id="UP001254564"/>
    </source>
</evidence>
<dbReference type="Pfam" id="PF13649">
    <property type="entry name" value="Methyltransf_25"/>
    <property type="match status" value="1"/>
</dbReference>
<sequence length="205" mass="23018">MVNQTHWEAVYREKAADDVSWYRPHLETSIQLIQTSASNSSAAIIDVGGGESTLVDDLLTLGYRDISVLDISREAIQKKQQRLGTASDDVKWLVADITRAELPQQHYDVWHDRAVFHFLLEPELQAAYVQQVLHSVKAGGHLVIAVFGPEGPTQCSGLPTARYDIATLCERLGPNFHLLRHSLEEHHTPGGKAQQFLYAHFQLDR</sequence>
<reference evidence="2 3" key="1">
    <citation type="submission" date="2023-04" db="EMBL/GenBank/DDBJ databases">
        <title>A long-awaited taxogenomic arrangement of the family Halomonadaceae.</title>
        <authorList>
            <person name="De La Haba R."/>
            <person name="Chuvochina M."/>
            <person name="Wittouck S."/>
            <person name="Arahal D.R."/>
            <person name="Sanchez-Porro C."/>
            <person name="Hugenholtz P."/>
            <person name="Ventosa A."/>
        </authorList>
    </citation>
    <scope>NUCLEOTIDE SEQUENCE [LARGE SCALE GENOMIC DNA]</scope>
    <source>
        <strain evidence="2 3">DSM 21020</strain>
    </source>
</reference>